<evidence type="ECO:0000313" key="1">
    <source>
        <dbReference type="EMBL" id="MDE1461393.1"/>
    </source>
</evidence>
<gene>
    <name evidence="1" type="ORF">ORQ98_05375</name>
</gene>
<sequence>MNKRSVSLCHNGCNNSETEMALLLIKKHEQFLKKNYSSLTNKSQQGFFQWAWFTVLEAMLLASFYNLPSDNFEELLLFIIESHSSQANSTTQQVELESFA</sequence>
<dbReference type="Proteomes" id="UP001528823">
    <property type="component" value="Unassembled WGS sequence"/>
</dbReference>
<dbReference type="EMBL" id="JAPMOU010000004">
    <property type="protein sequence ID" value="MDE1461393.1"/>
    <property type="molecule type" value="Genomic_DNA"/>
</dbReference>
<comment type="caution">
    <text evidence="1">The sequence shown here is derived from an EMBL/GenBank/DDBJ whole genome shotgun (WGS) entry which is preliminary data.</text>
</comment>
<keyword evidence="2" id="KW-1185">Reference proteome</keyword>
<name>A0ABT5U4V7_9GAMM</name>
<dbReference type="RefSeq" id="WP_274687756.1">
    <property type="nucleotide sequence ID" value="NZ_JAPMOU010000004.1"/>
</dbReference>
<accession>A0ABT5U4V7</accession>
<proteinExistence type="predicted"/>
<protein>
    <submittedName>
        <fullName evidence="1">Uncharacterized protein</fullName>
    </submittedName>
</protein>
<reference evidence="1 2" key="1">
    <citation type="submission" date="2022-11" db="EMBL/GenBank/DDBJ databases">
        <title>Spartinivicinus poritis sp. nov., isolated from scleractinian coral Porites lutea.</title>
        <authorList>
            <person name="Zhang G."/>
            <person name="Cai L."/>
            <person name="Wei Q."/>
        </authorList>
    </citation>
    <scope>NUCLEOTIDE SEQUENCE [LARGE SCALE GENOMIC DNA]</scope>
    <source>
        <strain evidence="1 2">A2-2</strain>
    </source>
</reference>
<organism evidence="1 2">
    <name type="scientific">Spartinivicinus poritis</name>
    <dbReference type="NCBI Taxonomy" id="2994640"/>
    <lineage>
        <taxon>Bacteria</taxon>
        <taxon>Pseudomonadati</taxon>
        <taxon>Pseudomonadota</taxon>
        <taxon>Gammaproteobacteria</taxon>
        <taxon>Oceanospirillales</taxon>
        <taxon>Zooshikellaceae</taxon>
        <taxon>Spartinivicinus</taxon>
    </lineage>
</organism>
<evidence type="ECO:0000313" key="2">
    <source>
        <dbReference type="Proteomes" id="UP001528823"/>
    </source>
</evidence>